<dbReference type="GO" id="GO:0009252">
    <property type="term" value="P:peptidoglycan biosynthetic process"/>
    <property type="evidence" value="ECO:0007669"/>
    <property type="project" value="UniProtKB-UniPathway"/>
</dbReference>
<feature type="domain" description="L,D-TPase catalytic" evidence="8">
    <location>
        <begin position="326"/>
        <end position="480"/>
    </location>
</feature>
<evidence type="ECO:0000313" key="10">
    <source>
        <dbReference type="Proteomes" id="UP000285211"/>
    </source>
</evidence>
<name>A0A437L3W3_9FLAO</name>
<keyword evidence="10" id="KW-1185">Reference proteome</keyword>
<feature type="active site" description="Proton donor/acceptor" evidence="7">
    <location>
        <position position="436"/>
    </location>
</feature>
<dbReference type="Pfam" id="PF03734">
    <property type="entry name" value="YkuD"/>
    <property type="match status" value="1"/>
</dbReference>
<comment type="pathway">
    <text evidence="1 7">Cell wall biogenesis; peptidoglycan biosynthesis.</text>
</comment>
<dbReference type="InterPro" id="IPR052905">
    <property type="entry name" value="LD-transpeptidase_YkuD-like"/>
</dbReference>
<evidence type="ECO:0000256" key="1">
    <source>
        <dbReference type="ARBA" id="ARBA00004752"/>
    </source>
</evidence>
<keyword evidence="3" id="KW-0808">Transferase</keyword>
<keyword evidence="6 7" id="KW-0961">Cell wall biogenesis/degradation</keyword>
<gene>
    <name evidence="9" type="ORF">EOD40_02520</name>
</gene>
<evidence type="ECO:0000256" key="7">
    <source>
        <dbReference type="PROSITE-ProRule" id="PRU01373"/>
    </source>
</evidence>
<dbReference type="PROSITE" id="PS52029">
    <property type="entry name" value="LD_TPASE"/>
    <property type="match status" value="1"/>
</dbReference>
<dbReference type="InterPro" id="IPR038063">
    <property type="entry name" value="Transpep_catalytic_dom"/>
</dbReference>
<evidence type="ECO:0000313" key="9">
    <source>
        <dbReference type="EMBL" id="RVT80007.1"/>
    </source>
</evidence>
<dbReference type="InterPro" id="IPR045380">
    <property type="entry name" value="LD_TPept_scaffold_dom"/>
</dbReference>
<dbReference type="GO" id="GO:0016740">
    <property type="term" value="F:transferase activity"/>
    <property type="evidence" value="ECO:0007669"/>
    <property type="project" value="UniProtKB-KW"/>
</dbReference>
<dbReference type="GO" id="GO:0004180">
    <property type="term" value="F:carboxypeptidase activity"/>
    <property type="evidence" value="ECO:0007669"/>
    <property type="project" value="UniProtKB-ARBA"/>
</dbReference>
<dbReference type="CDD" id="cd16913">
    <property type="entry name" value="YkuD_like"/>
    <property type="match status" value="1"/>
</dbReference>
<evidence type="ECO:0000256" key="6">
    <source>
        <dbReference type="ARBA" id="ARBA00023316"/>
    </source>
</evidence>
<dbReference type="AlphaFoldDB" id="A0A437L3W3"/>
<keyword evidence="4 7" id="KW-0133">Cell shape</keyword>
<dbReference type="SUPFAM" id="SSF141523">
    <property type="entry name" value="L,D-transpeptidase catalytic domain-like"/>
    <property type="match status" value="1"/>
</dbReference>
<protein>
    <submittedName>
        <fullName evidence="9">L,D-transpeptidase</fullName>
    </submittedName>
</protein>
<dbReference type="PANTHER" id="PTHR41533:SF2">
    <property type="entry name" value="BLR7131 PROTEIN"/>
    <property type="match status" value="1"/>
</dbReference>
<dbReference type="PANTHER" id="PTHR41533">
    <property type="entry name" value="L,D-TRANSPEPTIDASE HI_1667-RELATED"/>
    <property type="match status" value="1"/>
</dbReference>
<proteinExistence type="inferred from homology"/>
<dbReference type="GO" id="GO:0071555">
    <property type="term" value="P:cell wall organization"/>
    <property type="evidence" value="ECO:0007669"/>
    <property type="project" value="UniProtKB-UniRule"/>
</dbReference>
<dbReference type="Proteomes" id="UP000285211">
    <property type="component" value="Unassembled WGS sequence"/>
</dbReference>
<comment type="caution">
    <text evidence="9">The sequence shown here is derived from an EMBL/GenBank/DDBJ whole genome shotgun (WGS) entry which is preliminary data.</text>
</comment>
<organism evidence="9 10">
    <name type="scientific">Flavobacterium sufflavum</name>
    <dbReference type="NCBI Taxonomy" id="1921138"/>
    <lineage>
        <taxon>Bacteria</taxon>
        <taxon>Pseudomonadati</taxon>
        <taxon>Bacteroidota</taxon>
        <taxon>Flavobacteriia</taxon>
        <taxon>Flavobacteriales</taxon>
        <taxon>Flavobacteriaceae</taxon>
        <taxon>Flavobacterium</taxon>
    </lineage>
</organism>
<dbReference type="OrthoDB" id="9778545at2"/>
<reference evidence="9 10" key="1">
    <citation type="submission" date="2019-01" db="EMBL/GenBank/DDBJ databases">
        <authorList>
            <person name="Chen W.-M."/>
        </authorList>
    </citation>
    <scope>NUCLEOTIDE SEQUENCE [LARGE SCALE GENOMIC DNA]</scope>
    <source>
        <strain evidence="9 10">BBQ-12</strain>
    </source>
</reference>
<evidence type="ECO:0000256" key="4">
    <source>
        <dbReference type="ARBA" id="ARBA00022960"/>
    </source>
</evidence>
<dbReference type="Pfam" id="PF20142">
    <property type="entry name" value="Scaffold"/>
    <property type="match status" value="1"/>
</dbReference>
<evidence type="ECO:0000256" key="2">
    <source>
        <dbReference type="ARBA" id="ARBA00005992"/>
    </source>
</evidence>
<dbReference type="GO" id="GO:0008360">
    <property type="term" value="P:regulation of cell shape"/>
    <property type="evidence" value="ECO:0007669"/>
    <property type="project" value="UniProtKB-UniRule"/>
</dbReference>
<feature type="active site" description="Nucleophile" evidence="7">
    <location>
        <position position="455"/>
    </location>
</feature>
<evidence type="ECO:0000256" key="5">
    <source>
        <dbReference type="ARBA" id="ARBA00022984"/>
    </source>
</evidence>
<keyword evidence="5 7" id="KW-0573">Peptidoglycan synthesis</keyword>
<dbReference type="EMBL" id="SACJ01000001">
    <property type="protein sequence ID" value="RVT80007.1"/>
    <property type="molecule type" value="Genomic_DNA"/>
</dbReference>
<evidence type="ECO:0000256" key="3">
    <source>
        <dbReference type="ARBA" id="ARBA00022679"/>
    </source>
</evidence>
<comment type="similarity">
    <text evidence="2">Belongs to the YkuD family.</text>
</comment>
<dbReference type="InterPro" id="IPR005490">
    <property type="entry name" value="LD_TPept_cat_dom"/>
</dbReference>
<evidence type="ECO:0000259" key="8">
    <source>
        <dbReference type="PROSITE" id="PS52029"/>
    </source>
</evidence>
<sequence length="534" mass="62916">MRKFVLSIVVILFGFSLTSVSLIKKEGLKAKASYFAQFFQKPEEFNSDISISKQLINAFFKKYPDLKRYESGVYKLYESRKYHVIWYDSNDKLIGFSQLLYFKINQLQEEGVETKMEYQEIIDGIFDSNATLKSLSQTETEIMLSTMYVFYMQKVFLGIDAGKLQGMGWFLPKKEIAYEQLLDSLLQNPELLNFDEKHQLSQYYKLRAALKKYREIEKKGDWKTIEYDSTIQFYKPFDNSKTISQIRERLFVLGDLSKDSKSAVYDDELMQGVLRFKKRNGYLINYFISPWQIKQMNLPIQKYIRKIMINMERCRWIDPKLTDTSEYIVINIPSYKLIYKKDGKTLLESNVLVGQNMMETVIFSGYISSIVFSPYWNVPQSIIDNELKYAMERDKNYLESHNMEWNNGKVRQKPGPKNALGLVKFVFPNTNSIYLHDTPAKALFDLEYRAYSHGCINMDKAKELAFLILKDDPDWPVENINKAMQGEKETTCVLKNKIPLHITYFTAWVDNEDVLHFYDDVYGRDPQLAYFLFK</sequence>
<accession>A0A437L3W3</accession>
<dbReference type="RefSeq" id="WP_128193320.1">
    <property type="nucleotide sequence ID" value="NZ_SACJ01000001.1"/>
</dbReference>
<dbReference type="Gene3D" id="2.40.440.10">
    <property type="entry name" value="L,D-transpeptidase catalytic domain-like"/>
    <property type="match status" value="1"/>
</dbReference>
<dbReference type="UniPathway" id="UPA00219"/>